<protein>
    <submittedName>
        <fullName evidence="1">Uncharacterized protein</fullName>
    </submittedName>
</protein>
<comment type="caution">
    <text evidence="1">The sequence shown here is derived from an EMBL/GenBank/DDBJ whole genome shotgun (WGS) entry which is preliminary data.</text>
</comment>
<evidence type="ECO:0000313" key="1">
    <source>
        <dbReference type="EMBL" id="OHS98162.1"/>
    </source>
</evidence>
<organism evidence="1 2">
    <name type="scientific">Tritrichomonas foetus</name>
    <dbReference type="NCBI Taxonomy" id="1144522"/>
    <lineage>
        <taxon>Eukaryota</taxon>
        <taxon>Metamonada</taxon>
        <taxon>Parabasalia</taxon>
        <taxon>Tritrichomonadida</taxon>
        <taxon>Tritrichomonadidae</taxon>
        <taxon>Tritrichomonas</taxon>
    </lineage>
</organism>
<sequence length="156" mass="18350">MKFLSIFFFLGWHQKMDENIETFRLINAIQKICLNNPKLSNKAEQGITSIINNEVVSNGDKGDYKSLPVYIRIKEKLGNNPFPKITDFKEFVKVLHKKYHDDSIQFPEKLKKNTLYGYLNKLYLKKQHEIWLNIESYLEKSSNDQVKSASNDEDDD</sequence>
<dbReference type="VEuPathDB" id="TrichDB:TRFO_09010"/>
<dbReference type="GeneID" id="94829336"/>
<reference evidence="1" key="1">
    <citation type="submission" date="2016-10" db="EMBL/GenBank/DDBJ databases">
        <authorList>
            <person name="Benchimol M."/>
            <person name="Almeida L.G."/>
            <person name="Vasconcelos A.T."/>
            <person name="Perreira-Neves A."/>
            <person name="Rosa I.A."/>
            <person name="Tasca T."/>
            <person name="Bogo M.R."/>
            <person name="de Souza W."/>
        </authorList>
    </citation>
    <scope>NUCLEOTIDE SEQUENCE [LARGE SCALE GENOMIC DNA]</scope>
    <source>
        <strain evidence="1">K</strain>
    </source>
</reference>
<dbReference type="Proteomes" id="UP000179807">
    <property type="component" value="Unassembled WGS sequence"/>
</dbReference>
<accession>A0A1J4JG93</accession>
<dbReference type="EMBL" id="MLAK01001071">
    <property type="protein sequence ID" value="OHS98162.1"/>
    <property type="molecule type" value="Genomic_DNA"/>
</dbReference>
<name>A0A1J4JG93_9EUKA</name>
<gene>
    <name evidence="1" type="ORF">TRFO_09010</name>
</gene>
<keyword evidence="2" id="KW-1185">Reference proteome</keyword>
<proteinExistence type="predicted"/>
<evidence type="ECO:0000313" key="2">
    <source>
        <dbReference type="Proteomes" id="UP000179807"/>
    </source>
</evidence>
<dbReference type="AlphaFoldDB" id="A0A1J4JG93"/>
<dbReference type="RefSeq" id="XP_068351299.1">
    <property type="nucleotide sequence ID" value="XM_068494632.1"/>
</dbReference>